<evidence type="ECO:0000256" key="2">
    <source>
        <dbReference type="ARBA" id="ARBA00022692"/>
    </source>
</evidence>
<feature type="domain" description="Translocation and assembly module TamB C-terminal" evidence="6">
    <location>
        <begin position="995"/>
        <end position="1411"/>
    </location>
</feature>
<dbReference type="PANTHER" id="PTHR36985:SF1">
    <property type="entry name" value="TRANSLOCATION AND ASSEMBLY MODULE SUBUNIT TAMB"/>
    <property type="match status" value="1"/>
</dbReference>
<keyword evidence="4" id="KW-0472">Membrane</keyword>
<accession>A0A365P0G9</accession>
<evidence type="ECO:0000256" key="1">
    <source>
        <dbReference type="ARBA" id="ARBA00004167"/>
    </source>
</evidence>
<proteinExistence type="predicted"/>
<dbReference type="OrthoDB" id="680700at2"/>
<feature type="compositionally biased region" description="Basic and acidic residues" evidence="5">
    <location>
        <begin position="1452"/>
        <end position="1476"/>
    </location>
</feature>
<reference evidence="7 8" key="1">
    <citation type="submission" date="2018-06" db="EMBL/GenBank/DDBJ databases">
        <title>Flavobacterium tibetense sp. nov., isolated from a wetland YonghuCo on Tibetan Plateau.</title>
        <authorList>
            <person name="Xing P."/>
            <person name="Phurbu D."/>
            <person name="Lu H."/>
        </authorList>
    </citation>
    <scope>NUCLEOTIDE SEQUENCE [LARGE SCALE GENOMIC DNA]</scope>
    <source>
        <strain evidence="7 8">YH5</strain>
    </source>
</reference>
<comment type="subcellular location">
    <subcellularLocation>
        <location evidence="1">Membrane</location>
        <topology evidence="1">Single-pass membrane protein</topology>
    </subcellularLocation>
</comment>
<dbReference type="GO" id="GO:0009306">
    <property type="term" value="P:protein secretion"/>
    <property type="evidence" value="ECO:0007669"/>
    <property type="project" value="InterPro"/>
</dbReference>
<gene>
    <name evidence="7" type="ORF">DPN68_10045</name>
</gene>
<evidence type="ECO:0000313" key="8">
    <source>
        <dbReference type="Proteomes" id="UP000253319"/>
    </source>
</evidence>
<protein>
    <submittedName>
        <fullName evidence="7">Translocation/assembly module TamB</fullName>
    </submittedName>
</protein>
<evidence type="ECO:0000256" key="4">
    <source>
        <dbReference type="ARBA" id="ARBA00023136"/>
    </source>
</evidence>
<dbReference type="Proteomes" id="UP000253319">
    <property type="component" value="Unassembled WGS sequence"/>
</dbReference>
<sequence length="1476" mass="167311">MGILLSLPFVQTKLGQYATEQLNTEFGTDITISRVAITPFGTVKLKGVLVRDHHQDTLFHIKSLNTSILNANKLFNEGHPYLGDAVFHGLDVHIHQFKNEDYTNLDKFIEAFDDGSPSSGKFRMKIASMTIFNSRFRYTDENLETPKMLDFKKLEGKLDDFFIKGPNVYTFIEKLSFLDHRGLKMDQLTANFTYTKSNILLNNLDAYTKESEIKGVVELRYKREDFSDFNNKVIFDVNFEKATIASNDLNYFYNEFGKNNLFYVNSHLIGTLNNFTTENLKLIDKNQSEIIGNITFKNLFHKQKSFYIKGKLDRVSSNYNNLRAILPNILGTRLPASLEKLGNVNISGDVELTDDYINSKVYLSSNLGEVLADLAIQDLGNIDNATYQGTIALGKFQLGTFLGEKEIGWTNLDVMVDGQGFNQKYLNTKVKGKINNFVYNGYNYSNITVDGVMKMPYFKGYFNSNDPNLRMDFDGLVDMSSKVKNYNFKANIDYADLQELNWVKTDTFSIFKGNLSFEAKGNTLDDLDGNLSFKNVSYQNSKASYFFEDFTVVSSFDENSVRTITVDSKDIVNGKVVGKYKIAEVQKILENAVGSLYANYSPNELKEGQFLDFNFVLHNKIVEVFLPDVSISKNTKIKGKINADEGRFEFDFKSPKIEAYKNRFDNVSIDINNKNPLYNAYIEMDSIKVKNYKISDFSLINVTMNDTLFVRSEFNGGSKNQDQFALNLYHTINEDKQSVVGFKKSEINLKEYLWFINEKESNDNKITFDKTFQNFNFEKLSLSHKEQNMNFYGTMKDSSFKDLNLVFNDVDLEKITPSVDSLFFKGKLNGFVSVQQEKSQFKPESNITIDALKINEFPIGDFIFNIRGNESFNQFTINSYIKNEDEDRFALEGKLDYKNKESNLDLEASFMAFDLAPFGPLLSSIVSDVRGNATGRATIAGSLSNPEINGRLYLNESGLKIPYLNTDYNFEPNAIIDVTERQFLFRNIKITDTKFNTNGILRGSVRHQVFDKWEIDLELRSNNILALDTKDGEDVYYYGTAFLNGFATVKGPTNALVINVVGESEKGTSIKIPVNDSEEVGDNSFLNFITREQKFNKENGIVNTVSNYQGIELDFDFDINTNAEIEVILDRNSGHSMKGTGYGSMKMEINTLGKFLMYGDFQIMDGSYSFKYGGLIDKKFSVKRGGTIRWYGEPLNAVLDLEAIYSTQANPALLLESASFNRKVDTNVSIIIQGNLSNPQPDFNIDFPNVSSVLKSEVDYKLQDKDTRQTQALALLSSGSFMTAENVGNVAYGPLFERASSLFSDLFSDEDSKLQLGVDYSQGDRINQISDRVGVTLNTQINEKISINGRVGVPVGGVAESVLIGNVEIQMQLNEDGSLRARVFNRENDINYIGEGIGYTQGIGLTYNVDFDTFKELIQKVFTKKKQEQNKSDNSNEFPDSDLSPDFLNFINDRKNKKTDTPKEPTEKPLEVPEIE</sequence>
<dbReference type="GO" id="GO:0005886">
    <property type="term" value="C:plasma membrane"/>
    <property type="evidence" value="ECO:0007669"/>
    <property type="project" value="InterPro"/>
</dbReference>
<keyword evidence="2" id="KW-0812">Transmembrane</keyword>
<dbReference type="PANTHER" id="PTHR36985">
    <property type="entry name" value="TRANSLOCATION AND ASSEMBLY MODULE SUBUNIT TAMB"/>
    <property type="match status" value="1"/>
</dbReference>
<name>A0A365P0G9_9FLAO</name>
<dbReference type="InterPro" id="IPR007452">
    <property type="entry name" value="TamB_C"/>
</dbReference>
<organism evidence="7 8">
    <name type="scientific">Flavobacterium tibetense</name>
    <dbReference type="NCBI Taxonomy" id="2233533"/>
    <lineage>
        <taxon>Bacteria</taxon>
        <taxon>Pseudomonadati</taxon>
        <taxon>Bacteroidota</taxon>
        <taxon>Flavobacteriia</taxon>
        <taxon>Flavobacteriales</taxon>
        <taxon>Flavobacteriaceae</taxon>
        <taxon>Flavobacterium</taxon>
    </lineage>
</organism>
<dbReference type="RefSeq" id="WP_113989527.1">
    <property type="nucleotide sequence ID" value="NZ_QLST01000012.1"/>
</dbReference>
<comment type="caution">
    <text evidence="7">The sequence shown here is derived from an EMBL/GenBank/DDBJ whole genome shotgun (WGS) entry which is preliminary data.</text>
</comment>
<evidence type="ECO:0000256" key="3">
    <source>
        <dbReference type="ARBA" id="ARBA00022989"/>
    </source>
</evidence>
<evidence type="ECO:0000313" key="7">
    <source>
        <dbReference type="EMBL" id="RBA27823.1"/>
    </source>
</evidence>
<dbReference type="EMBL" id="QLST01000012">
    <property type="protein sequence ID" value="RBA27823.1"/>
    <property type="molecule type" value="Genomic_DNA"/>
</dbReference>
<keyword evidence="8" id="KW-1185">Reference proteome</keyword>
<dbReference type="Pfam" id="PF04357">
    <property type="entry name" value="TamB"/>
    <property type="match status" value="1"/>
</dbReference>
<feature type="region of interest" description="Disordered" evidence="5">
    <location>
        <begin position="1425"/>
        <end position="1476"/>
    </location>
</feature>
<evidence type="ECO:0000256" key="5">
    <source>
        <dbReference type="SAM" id="MobiDB-lite"/>
    </source>
</evidence>
<evidence type="ECO:0000259" key="6">
    <source>
        <dbReference type="Pfam" id="PF04357"/>
    </source>
</evidence>
<keyword evidence="3" id="KW-1133">Transmembrane helix</keyword>